<dbReference type="EMBL" id="UINC01069982">
    <property type="protein sequence ID" value="SVC03778.1"/>
    <property type="molecule type" value="Genomic_DNA"/>
</dbReference>
<feature type="non-terminal residue" evidence="1">
    <location>
        <position position="25"/>
    </location>
</feature>
<accession>A0A382IW66</accession>
<name>A0A382IW66_9ZZZZ</name>
<reference evidence="1" key="1">
    <citation type="submission" date="2018-05" db="EMBL/GenBank/DDBJ databases">
        <authorList>
            <person name="Lanie J.A."/>
            <person name="Ng W.-L."/>
            <person name="Kazmierczak K.M."/>
            <person name="Andrzejewski T.M."/>
            <person name="Davidsen T.M."/>
            <person name="Wayne K.J."/>
            <person name="Tettelin H."/>
            <person name="Glass J.I."/>
            <person name="Rusch D."/>
            <person name="Podicherti R."/>
            <person name="Tsui H.-C.T."/>
            <person name="Winkler M.E."/>
        </authorList>
    </citation>
    <scope>NUCLEOTIDE SEQUENCE</scope>
</reference>
<sequence>MSVFDQQSLNIEVFFKIYPSHGSGT</sequence>
<dbReference type="AlphaFoldDB" id="A0A382IW66"/>
<protein>
    <submittedName>
        <fullName evidence="1">Uncharacterized protein</fullName>
    </submittedName>
</protein>
<organism evidence="1">
    <name type="scientific">marine metagenome</name>
    <dbReference type="NCBI Taxonomy" id="408172"/>
    <lineage>
        <taxon>unclassified sequences</taxon>
        <taxon>metagenomes</taxon>
        <taxon>ecological metagenomes</taxon>
    </lineage>
</organism>
<gene>
    <name evidence="1" type="ORF">METZ01_LOCUS256632</name>
</gene>
<evidence type="ECO:0000313" key="1">
    <source>
        <dbReference type="EMBL" id="SVC03778.1"/>
    </source>
</evidence>
<proteinExistence type="predicted"/>